<dbReference type="GO" id="GO:0005829">
    <property type="term" value="C:cytosol"/>
    <property type="evidence" value="ECO:0007669"/>
    <property type="project" value="TreeGrafter"/>
</dbReference>
<dbReference type="SFLD" id="SFLDG01129">
    <property type="entry name" value="C1.5:_HAD__Beta-PGM__Phosphata"/>
    <property type="match status" value="1"/>
</dbReference>
<keyword evidence="2" id="KW-1185">Reference proteome</keyword>
<dbReference type="InterPro" id="IPR036412">
    <property type="entry name" value="HAD-like_sf"/>
</dbReference>
<dbReference type="PANTHER" id="PTHR43434">
    <property type="entry name" value="PHOSPHOGLYCOLATE PHOSPHATASE"/>
    <property type="match status" value="1"/>
</dbReference>
<evidence type="ECO:0000313" key="1">
    <source>
        <dbReference type="EMBL" id="RDX01168.1"/>
    </source>
</evidence>
<keyword evidence="1" id="KW-0378">Hydrolase</keyword>
<dbReference type="InterPro" id="IPR023214">
    <property type="entry name" value="HAD_sf"/>
</dbReference>
<dbReference type="EMBL" id="LARY01000002">
    <property type="protein sequence ID" value="RDX01168.1"/>
    <property type="molecule type" value="Genomic_DNA"/>
</dbReference>
<dbReference type="NCBIfam" id="TIGR01509">
    <property type="entry name" value="HAD-SF-IA-v3"/>
    <property type="match status" value="1"/>
</dbReference>
<dbReference type="Pfam" id="PF13419">
    <property type="entry name" value="HAD_2"/>
    <property type="match status" value="1"/>
</dbReference>
<dbReference type="NCBIfam" id="TIGR01549">
    <property type="entry name" value="HAD-SF-IA-v1"/>
    <property type="match status" value="1"/>
</dbReference>
<comment type="caution">
    <text evidence="1">The sequence shown here is derived from an EMBL/GenBank/DDBJ whole genome shotgun (WGS) entry which is preliminary data.</text>
</comment>
<name>A0A3D8TQK3_9LIST</name>
<dbReference type="InterPro" id="IPR050155">
    <property type="entry name" value="HAD-like_hydrolase_sf"/>
</dbReference>
<dbReference type="InterPro" id="IPR006439">
    <property type="entry name" value="HAD-SF_hydro_IA"/>
</dbReference>
<protein>
    <submittedName>
        <fullName evidence="1">HAD family hydrolase</fullName>
    </submittedName>
</protein>
<dbReference type="SUPFAM" id="SSF56784">
    <property type="entry name" value="HAD-like"/>
    <property type="match status" value="1"/>
</dbReference>
<dbReference type="InterPro" id="IPR041492">
    <property type="entry name" value="HAD_2"/>
</dbReference>
<dbReference type="Gene3D" id="1.10.150.240">
    <property type="entry name" value="Putative phosphatase, domain 2"/>
    <property type="match status" value="1"/>
</dbReference>
<reference evidence="2" key="1">
    <citation type="submission" date="2015-04" db="EMBL/GenBank/DDBJ databases">
        <authorList>
            <person name="Schardt J."/>
            <person name="Mueller-Herbst S."/>
            <person name="Scherer S."/>
            <person name="Huptas C."/>
        </authorList>
    </citation>
    <scope>NUCLEOTIDE SEQUENCE [LARGE SCALE GENOMIC DNA]</scope>
    <source>
        <strain evidence="2">Kiel-L1</strain>
    </source>
</reference>
<dbReference type="RefSeq" id="WP_115753417.1">
    <property type="nucleotide sequence ID" value="NZ_LARY01000002.1"/>
</dbReference>
<sequence length="206" mass="22869">MYQAIVFDVDGTILDTEKAVLHSLQSVLAEEGHSYTQEELRFALGIPGEKAIQHLNIQNEEEILAKWMEREVQMASEVRLFDGIEAVLAQIPESGVVTSKNNYEMEKGFYPFGIGGHFNAIVCASDTMNHKPHPDPLLKAMEILARNPQEVLYIGDSPYDMACAHSAGADFGLALWGAKSEKGFEKAEHVFRQPSEILAHVAIQNE</sequence>
<proteinExistence type="predicted"/>
<dbReference type="GO" id="GO:0006281">
    <property type="term" value="P:DNA repair"/>
    <property type="evidence" value="ECO:0007669"/>
    <property type="project" value="TreeGrafter"/>
</dbReference>
<dbReference type="PANTHER" id="PTHR43434:SF26">
    <property type="entry name" value="PYROPHOSPHATASE PPAX"/>
    <property type="match status" value="1"/>
</dbReference>
<accession>A0A3D8TQK3</accession>
<dbReference type="SFLD" id="SFLDS00003">
    <property type="entry name" value="Haloacid_Dehalogenase"/>
    <property type="match status" value="1"/>
</dbReference>
<dbReference type="Proteomes" id="UP000257055">
    <property type="component" value="Unassembled WGS sequence"/>
</dbReference>
<dbReference type="GO" id="GO:0008967">
    <property type="term" value="F:phosphoglycolate phosphatase activity"/>
    <property type="evidence" value="ECO:0007669"/>
    <property type="project" value="TreeGrafter"/>
</dbReference>
<evidence type="ECO:0000313" key="2">
    <source>
        <dbReference type="Proteomes" id="UP000257055"/>
    </source>
</evidence>
<gene>
    <name evidence="1" type="ORF">UR08_09495</name>
</gene>
<dbReference type="InterPro" id="IPR023198">
    <property type="entry name" value="PGP-like_dom2"/>
</dbReference>
<dbReference type="AlphaFoldDB" id="A0A3D8TQK3"/>
<organism evidence="1 2">
    <name type="scientific">Listeria kieliensis</name>
    <dbReference type="NCBI Taxonomy" id="1621700"/>
    <lineage>
        <taxon>Bacteria</taxon>
        <taxon>Bacillati</taxon>
        <taxon>Bacillota</taxon>
        <taxon>Bacilli</taxon>
        <taxon>Bacillales</taxon>
        <taxon>Listeriaceae</taxon>
        <taxon>Listeria</taxon>
    </lineage>
</organism>
<dbReference type="Gene3D" id="3.40.50.1000">
    <property type="entry name" value="HAD superfamily/HAD-like"/>
    <property type="match status" value="1"/>
</dbReference>
<dbReference type="SFLD" id="SFLDG01135">
    <property type="entry name" value="C1.5.6:_HAD__Beta-PGM__Phospha"/>
    <property type="match status" value="1"/>
</dbReference>